<keyword evidence="4 6" id="KW-1133">Transmembrane helix</keyword>
<feature type="transmembrane region" description="Helical" evidence="6">
    <location>
        <begin position="250"/>
        <end position="273"/>
    </location>
</feature>
<feature type="transmembrane region" description="Helical" evidence="6">
    <location>
        <begin position="34"/>
        <end position="56"/>
    </location>
</feature>
<comment type="subcellular location">
    <subcellularLocation>
        <location evidence="1">Membrane</location>
        <topology evidence="1">Multi-pass membrane protein</topology>
    </subcellularLocation>
</comment>
<accession>A0A1E5WLS9</accession>
<reference evidence="7 8" key="1">
    <citation type="submission" date="2016-09" db="EMBL/GenBank/DDBJ databases">
        <title>The draft genome of Dichanthelium oligosanthes: A C3 panicoid grass species.</title>
        <authorList>
            <person name="Studer A.J."/>
            <person name="Schnable J.C."/>
            <person name="Brutnell T.P."/>
        </authorList>
    </citation>
    <scope>NUCLEOTIDE SEQUENCE [LARGE SCALE GENOMIC DNA]</scope>
    <source>
        <strain evidence="8">cv. Kellogg 1175</strain>
        <tissue evidence="7">Leaf</tissue>
    </source>
</reference>
<feature type="transmembrane region" description="Helical" evidence="6">
    <location>
        <begin position="68"/>
        <end position="90"/>
    </location>
</feature>
<evidence type="ECO:0000256" key="4">
    <source>
        <dbReference type="ARBA" id="ARBA00022989"/>
    </source>
</evidence>
<keyword evidence="3 6" id="KW-0812">Transmembrane</keyword>
<dbReference type="InterPro" id="IPR018499">
    <property type="entry name" value="Tetraspanin/Peripherin"/>
</dbReference>
<dbReference type="InterPro" id="IPR044991">
    <property type="entry name" value="TET_plant"/>
</dbReference>
<dbReference type="Proteomes" id="UP000095767">
    <property type="component" value="Unassembled WGS sequence"/>
</dbReference>
<evidence type="ECO:0000256" key="2">
    <source>
        <dbReference type="ARBA" id="ARBA00006840"/>
    </source>
</evidence>
<dbReference type="GO" id="GO:0016020">
    <property type="term" value="C:membrane"/>
    <property type="evidence" value="ECO:0007669"/>
    <property type="project" value="UniProtKB-SubCell"/>
</dbReference>
<evidence type="ECO:0000256" key="1">
    <source>
        <dbReference type="ARBA" id="ARBA00004141"/>
    </source>
</evidence>
<gene>
    <name evidence="7" type="ORF">BAE44_0000884</name>
</gene>
<dbReference type="GO" id="GO:0009734">
    <property type="term" value="P:auxin-activated signaling pathway"/>
    <property type="evidence" value="ECO:0007669"/>
    <property type="project" value="InterPro"/>
</dbReference>
<organism evidence="7 8">
    <name type="scientific">Dichanthelium oligosanthes</name>
    <dbReference type="NCBI Taxonomy" id="888268"/>
    <lineage>
        <taxon>Eukaryota</taxon>
        <taxon>Viridiplantae</taxon>
        <taxon>Streptophyta</taxon>
        <taxon>Embryophyta</taxon>
        <taxon>Tracheophyta</taxon>
        <taxon>Spermatophyta</taxon>
        <taxon>Magnoliopsida</taxon>
        <taxon>Liliopsida</taxon>
        <taxon>Poales</taxon>
        <taxon>Poaceae</taxon>
        <taxon>PACMAD clade</taxon>
        <taxon>Panicoideae</taxon>
        <taxon>Panicodae</taxon>
        <taxon>Paniceae</taxon>
        <taxon>Dichantheliinae</taxon>
        <taxon>Dichanthelium</taxon>
    </lineage>
</organism>
<dbReference type="AlphaFoldDB" id="A0A1E5WLS9"/>
<evidence type="ECO:0000313" key="7">
    <source>
        <dbReference type="EMBL" id="OEL38100.1"/>
    </source>
</evidence>
<feature type="transmembrane region" description="Helical" evidence="6">
    <location>
        <begin position="96"/>
        <end position="124"/>
    </location>
</feature>
<sequence>MHSHQDQKGRAPKNTARARRNSVKMYPHRFSNMLIGYLNLGTLLASIPIIGAGLWLAKGSTTTCSSILQTPLLVIGFVVLLISLAGFVGACFHVAWALWLYLVAIMLLIAFLLGITAFGFAVTAGGGGTQIPGRPYREYHITDYSSWLQNHMQDIKYWRPALACVVGSKACAKIENWTPMDYLQHDLTPIQSGCCKPPTACQYSGGMPVGAQDEDCYRWNNAQNILCYQCNSCKAGVMEQIRQDWHKISVLNVIVLVALICICSCGCCAFRNARRSLSEYPYGVNRMSKINPRWDYYWYSAKYFCFISFFQFGTSFFFIKLMLELKLWRWWRDRREQLY</sequence>
<dbReference type="EMBL" id="LWDX02003016">
    <property type="protein sequence ID" value="OEL38100.1"/>
    <property type="molecule type" value="Genomic_DNA"/>
</dbReference>
<evidence type="ECO:0000256" key="6">
    <source>
        <dbReference type="SAM" id="Phobius"/>
    </source>
</evidence>
<comment type="caution">
    <text evidence="7">The sequence shown here is derived from an EMBL/GenBank/DDBJ whole genome shotgun (WGS) entry which is preliminary data.</text>
</comment>
<dbReference type="OrthoDB" id="620353at2759"/>
<evidence type="ECO:0000256" key="5">
    <source>
        <dbReference type="ARBA" id="ARBA00023136"/>
    </source>
</evidence>
<keyword evidence="8" id="KW-1185">Reference proteome</keyword>
<evidence type="ECO:0000256" key="3">
    <source>
        <dbReference type="ARBA" id="ARBA00022692"/>
    </source>
</evidence>
<feature type="transmembrane region" description="Helical" evidence="6">
    <location>
        <begin position="296"/>
        <end position="319"/>
    </location>
</feature>
<dbReference type="PANTHER" id="PTHR32191">
    <property type="entry name" value="TETRASPANIN-8-RELATED"/>
    <property type="match status" value="1"/>
</dbReference>
<name>A0A1E5WLS9_9POAL</name>
<proteinExistence type="inferred from homology"/>
<protein>
    <submittedName>
        <fullName evidence="7">Tetraspanin-6</fullName>
    </submittedName>
</protein>
<comment type="similarity">
    <text evidence="2">Belongs to the tetraspanin (TM4SF) family.</text>
</comment>
<dbReference type="STRING" id="888268.A0A1E5WLS9"/>
<dbReference type="Pfam" id="PF00335">
    <property type="entry name" value="Tetraspanin"/>
    <property type="match status" value="1"/>
</dbReference>
<keyword evidence="5 6" id="KW-0472">Membrane</keyword>
<evidence type="ECO:0000313" key="8">
    <source>
        <dbReference type="Proteomes" id="UP000095767"/>
    </source>
</evidence>